<evidence type="ECO:0000313" key="8">
    <source>
        <dbReference type="Proteomes" id="UP001596028"/>
    </source>
</evidence>
<feature type="transmembrane region" description="Helical" evidence="6">
    <location>
        <begin position="143"/>
        <end position="165"/>
    </location>
</feature>
<gene>
    <name evidence="7" type="ORF">ACFO3S_25065</name>
</gene>
<keyword evidence="5 6" id="KW-0472">Membrane</keyword>
<keyword evidence="2" id="KW-1003">Cell membrane</keyword>
<evidence type="ECO:0000256" key="3">
    <source>
        <dbReference type="ARBA" id="ARBA00022692"/>
    </source>
</evidence>
<dbReference type="InterPro" id="IPR003740">
    <property type="entry name" value="YitT"/>
</dbReference>
<evidence type="ECO:0000256" key="5">
    <source>
        <dbReference type="ARBA" id="ARBA00023136"/>
    </source>
</evidence>
<organism evidence="7 8">
    <name type="scientific">Cohnella hongkongensis</name>
    <dbReference type="NCBI Taxonomy" id="178337"/>
    <lineage>
        <taxon>Bacteria</taxon>
        <taxon>Bacillati</taxon>
        <taxon>Bacillota</taxon>
        <taxon>Bacilli</taxon>
        <taxon>Bacillales</taxon>
        <taxon>Paenibacillaceae</taxon>
        <taxon>Cohnella</taxon>
    </lineage>
</organism>
<feature type="transmembrane region" description="Helical" evidence="6">
    <location>
        <begin position="71"/>
        <end position="87"/>
    </location>
</feature>
<evidence type="ECO:0000256" key="2">
    <source>
        <dbReference type="ARBA" id="ARBA00022475"/>
    </source>
</evidence>
<evidence type="ECO:0000313" key="7">
    <source>
        <dbReference type="EMBL" id="MFC4601532.1"/>
    </source>
</evidence>
<protein>
    <submittedName>
        <fullName evidence="7">YitT family protein</fullName>
    </submittedName>
</protein>
<keyword evidence="8" id="KW-1185">Reference proteome</keyword>
<feature type="transmembrane region" description="Helical" evidence="6">
    <location>
        <begin position="7"/>
        <end position="28"/>
    </location>
</feature>
<comment type="subcellular location">
    <subcellularLocation>
        <location evidence="1">Cell membrane</location>
        <topology evidence="1">Multi-pass membrane protein</topology>
    </subcellularLocation>
</comment>
<feature type="transmembrane region" description="Helical" evidence="6">
    <location>
        <begin position="99"/>
        <end position="123"/>
    </location>
</feature>
<dbReference type="RefSeq" id="WP_378101692.1">
    <property type="nucleotide sequence ID" value="NZ_JBHSEP010000027.1"/>
</dbReference>
<name>A0ABV9FIQ3_9BACL</name>
<reference evidence="8" key="1">
    <citation type="journal article" date="2019" name="Int. J. Syst. Evol. Microbiol.">
        <title>The Global Catalogue of Microorganisms (GCM) 10K type strain sequencing project: providing services to taxonomists for standard genome sequencing and annotation.</title>
        <authorList>
            <consortium name="The Broad Institute Genomics Platform"/>
            <consortium name="The Broad Institute Genome Sequencing Center for Infectious Disease"/>
            <person name="Wu L."/>
            <person name="Ma J."/>
        </authorList>
    </citation>
    <scope>NUCLEOTIDE SEQUENCE [LARGE SCALE GENOMIC DNA]</scope>
    <source>
        <strain evidence="8">CCUG 49571</strain>
    </source>
</reference>
<comment type="caution">
    <text evidence="7">The sequence shown here is derived from an EMBL/GenBank/DDBJ whole genome shotgun (WGS) entry which is preliminary data.</text>
</comment>
<evidence type="ECO:0000256" key="4">
    <source>
        <dbReference type="ARBA" id="ARBA00022989"/>
    </source>
</evidence>
<dbReference type="EMBL" id="JBHSEP010000027">
    <property type="protein sequence ID" value="MFC4601532.1"/>
    <property type="molecule type" value="Genomic_DNA"/>
</dbReference>
<dbReference type="PANTHER" id="PTHR33545">
    <property type="entry name" value="UPF0750 MEMBRANE PROTEIN YITT-RELATED"/>
    <property type="match status" value="1"/>
</dbReference>
<evidence type="ECO:0000256" key="6">
    <source>
        <dbReference type="SAM" id="Phobius"/>
    </source>
</evidence>
<sequence length="195" mass="20672">MISIHKVAAIAIGCLLIAVGIDFFLMPLKVLDGGFIGIALIGNYLFGIRVGVLLILCSLPVFVYTWFTDKAIFFHSLLGMFTLSYATDLLDPYNPFGPIIAAHPFAASIAGGTCIGIGFGILLKYDTSTGGVDLLAKLLAKRVKLNVGILILMMDSLVIALGGILFSLDTFFLSVATITSGGVATSLCTSKYFAY</sequence>
<dbReference type="InterPro" id="IPR051461">
    <property type="entry name" value="UPF0750_membrane"/>
</dbReference>
<evidence type="ECO:0000256" key="1">
    <source>
        <dbReference type="ARBA" id="ARBA00004651"/>
    </source>
</evidence>
<proteinExistence type="predicted"/>
<dbReference type="Proteomes" id="UP001596028">
    <property type="component" value="Unassembled WGS sequence"/>
</dbReference>
<keyword evidence="3 6" id="KW-0812">Transmembrane</keyword>
<feature type="transmembrane region" description="Helical" evidence="6">
    <location>
        <begin position="171"/>
        <end position="194"/>
    </location>
</feature>
<feature type="transmembrane region" description="Helical" evidence="6">
    <location>
        <begin position="34"/>
        <end position="64"/>
    </location>
</feature>
<keyword evidence="4 6" id="KW-1133">Transmembrane helix</keyword>
<accession>A0ABV9FIQ3</accession>
<dbReference type="PANTHER" id="PTHR33545:SF5">
    <property type="entry name" value="UPF0750 MEMBRANE PROTEIN YITT"/>
    <property type="match status" value="1"/>
</dbReference>
<dbReference type="Pfam" id="PF02588">
    <property type="entry name" value="YitT_membrane"/>
    <property type="match status" value="1"/>
</dbReference>